<dbReference type="EMBL" id="GG681406">
    <property type="protein sequence ID" value="EER04659.1"/>
    <property type="molecule type" value="Genomic_DNA"/>
</dbReference>
<dbReference type="Gene3D" id="3.80.10.10">
    <property type="entry name" value="Ribonuclease Inhibitor"/>
    <property type="match status" value="1"/>
</dbReference>
<proteinExistence type="predicted"/>
<feature type="region of interest" description="Disordered" evidence="1">
    <location>
        <begin position="1"/>
        <end position="37"/>
    </location>
</feature>
<feature type="region of interest" description="Disordered" evidence="1">
    <location>
        <begin position="507"/>
        <end position="528"/>
    </location>
</feature>
<evidence type="ECO:0000313" key="2">
    <source>
        <dbReference type="EMBL" id="EER04659.1"/>
    </source>
</evidence>
<feature type="compositionally biased region" description="Low complexity" evidence="1">
    <location>
        <begin position="510"/>
        <end position="525"/>
    </location>
</feature>
<accession>C5LF21</accession>
<dbReference type="RefSeq" id="XP_002772843.1">
    <property type="nucleotide sequence ID" value="XM_002772797.1"/>
</dbReference>
<dbReference type="OMA" id="PMESNGD"/>
<evidence type="ECO:0000256" key="1">
    <source>
        <dbReference type="SAM" id="MobiDB-lite"/>
    </source>
</evidence>
<gene>
    <name evidence="2" type="ORF">Pmar_PMAR013359</name>
</gene>
<feature type="compositionally biased region" description="Low complexity" evidence="1">
    <location>
        <begin position="458"/>
        <end position="478"/>
    </location>
</feature>
<name>C5LF21_PERM5</name>
<sequence length="843" mass="90987">MSTRNESGQSDGSEEHNHSVDSGLLPQPPISKIYGSEEAREQAVASLQALLRDKLMSKPSSEFEYIVVEGRVATLSAAKGGDKINPSKAREELKELLESKKDMYVHVHVNLPRSNLGNRGIIEILEGLIGHSKARLSSLMISGNNLTDEFTKWLSREVGENSNDDIFTAVKEIDLSYNYLTAGGVEMLTRALPDLRKLDVRMNMIENAGMFRGNRIIEIFPQRMDRKGTDDASALLQSFRQITTSGDDAPEKVSQELRKLQGSRSKLYGNADDANRLGDDLMAAFKEANENKVNSAGRGEEDPHTAPPFGSSFESAGTVGGPMNTPIGRPRFSPNDVAALAQSQLNRSGQTRLADLKYTSSSSSGGGPSLTSAARSGDPFAGLKMHGGSSLTPVPTKSSRAVVEVQSLIARLEANERRGKVDGQQQQQKKDNAVLMRALVEQLSALQESVNRNQAKAQQQQHATGLARQQQQQQQAVQGDGGEEHSEPTVADLLGTLRRFLDEHKAAEATQPQNLPTGQQQQQQTMETYGNDGGGVKEQRMTVAEMEQNLFNSLRKGDQNSQQTFSGGSNSIANRIINVSCPFPGQQHLYEGDTILAINGVGLVPKTNSDAKHIRTAFGRNLFDGVLCTVLRTAEGREQMKSYRSVSVNRRLYIEGLLQATDVTWKELANSGLTSDPDTAVGDIAARKGCRGGLLRVSVEDAAPMVSLNGDRESVEQVTEQVTELITVLAKRVRDERTNKEAAAQAVAELKAAVLARANAGVPPPPPVAAAKQDSPASVGEGSPVSSKEVKTDEDVRSGGETSSEKDGTRGKEAESRELEADPGEDSEGVEFTSAKESEAESI</sequence>
<dbReference type="OrthoDB" id="438664at2759"/>
<feature type="region of interest" description="Disordered" evidence="1">
    <location>
        <begin position="451"/>
        <end position="487"/>
    </location>
</feature>
<feature type="compositionally biased region" description="Basic and acidic residues" evidence="1">
    <location>
        <begin position="834"/>
        <end position="843"/>
    </location>
</feature>
<dbReference type="SUPFAM" id="SSF52047">
    <property type="entry name" value="RNI-like"/>
    <property type="match status" value="1"/>
</dbReference>
<dbReference type="AlphaFoldDB" id="C5LF21"/>
<reference evidence="2 3" key="1">
    <citation type="submission" date="2008-07" db="EMBL/GenBank/DDBJ databases">
        <authorList>
            <person name="El-Sayed N."/>
            <person name="Caler E."/>
            <person name="Inman J."/>
            <person name="Amedeo P."/>
            <person name="Hass B."/>
            <person name="Wortman J."/>
        </authorList>
    </citation>
    <scope>NUCLEOTIDE SEQUENCE [LARGE SCALE GENOMIC DNA]</scope>
    <source>
        <strain evidence="3">ATCC 50983 / TXsc</strain>
    </source>
</reference>
<feature type="compositionally biased region" description="Polar residues" evidence="1">
    <location>
        <begin position="1"/>
        <end position="11"/>
    </location>
</feature>
<dbReference type="Proteomes" id="UP000007800">
    <property type="component" value="Unassembled WGS sequence"/>
</dbReference>
<keyword evidence="3" id="KW-1185">Reference proteome</keyword>
<feature type="region of interest" description="Disordered" evidence="1">
    <location>
        <begin position="764"/>
        <end position="843"/>
    </location>
</feature>
<feature type="compositionally biased region" description="Polar residues" evidence="1">
    <location>
        <begin position="389"/>
        <end position="399"/>
    </location>
</feature>
<feature type="region of interest" description="Disordered" evidence="1">
    <location>
        <begin position="292"/>
        <end position="334"/>
    </location>
</feature>
<dbReference type="InParanoid" id="C5LF21"/>
<feature type="compositionally biased region" description="Basic and acidic residues" evidence="1">
    <location>
        <begin position="788"/>
        <end position="820"/>
    </location>
</feature>
<organism evidence="3">
    <name type="scientific">Perkinsus marinus (strain ATCC 50983 / TXsc)</name>
    <dbReference type="NCBI Taxonomy" id="423536"/>
    <lineage>
        <taxon>Eukaryota</taxon>
        <taxon>Sar</taxon>
        <taxon>Alveolata</taxon>
        <taxon>Perkinsozoa</taxon>
        <taxon>Perkinsea</taxon>
        <taxon>Perkinsida</taxon>
        <taxon>Perkinsidae</taxon>
        <taxon>Perkinsus</taxon>
    </lineage>
</organism>
<evidence type="ECO:0000313" key="3">
    <source>
        <dbReference type="Proteomes" id="UP000007800"/>
    </source>
</evidence>
<dbReference type="InterPro" id="IPR032675">
    <property type="entry name" value="LRR_dom_sf"/>
</dbReference>
<feature type="region of interest" description="Disordered" evidence="1">
    <location>
        <begin position="357"/>
        <end position="400"/>
    </location>
</feature>
<protein>
    <submittedName>
        <fullName evidence="2">Uncharacterized protein</fullName>
    </submittedName>
</protein>
<dbReference type="GeneID" id="9037790"/>